<evidence type="ECO:0000313" key="15">
    <source>
        <dbReference type="EMBL" id="KRK14540.1"/>
    </source>
</evidence>
<evidence type="ECO:0000256" key="13">
    <source>
        <dbReference type="ARBA" id="ARBA00023180"/>
    </source>
</evidence>
<reference evidence="15 16" key="1">
    <citation type="journal article" date="2015" name="Genome Announc.">
        <title>Expanding the biotechnology potential of lactobacilli through comparative genomics of 213 strains and associated genera.</title>
        <authorList>
            <person name="Sun Z."/>
            <person name="Harris H.M."/>
            <person name="McCann A."/>
            <person name="Guo C."/>
            <person name="Argimon S."/>
            <person name="Zhang W."/>
            <person name="Yang X."/>
            <person name="Jeffery I.B."/>
            <person name="Cooney J.C."/>
            <person name="Kagawa T.F."/>
            <person name="Liu W."/>
            <person name="Song Y."/>
            <person name="Salvetti E."/>
            <person name="Wrobel A."/>
            <person name="Rasinkangas P."/>
            <person name="Parkhill J."/>
            <person name="Rea M.C."/>
            <person name="O'Sullivan O."/>
            <person name="Ritari J."/>
            <person name="Douillard F.P."/>
            <person name="Paul Ross R."/>
            <person name="Yang R."/>
            <person name="Briner A.E."/>
            <person name="Felis G.E."/>
            <person name="de Vos W.M."/>
            <person name="Barrangou R."/>
            <person name="Klaenhammer T.R."/>
            <person name="Caufield P.W."/>
            <person name="Cui Y."/>
            <person name="Zhang H."/>
            <person name="O'Toole P.W."/>
        </authorList>
    </citation>
    <scope>NUCLEOTIDE SEQUENCE [LARGE SCALE GENOMIC DNA]</scope>
    <source>
        <strain evidence="15 16">DSM 20001</strain>
    </source>
</reference>
<evidence type="ECO:0000256" key="5">
    <source>
        <dbReference type="ARBA" id="ARBA00022692"/>
    </source>
</evidence>
<keyword evidence="8" id="KW-0735">Signal-anchor</keyword>
<dbReference type="Proteomes" id="UP000051181">
    <property type="component" value="Unassembled WGS sequence"/>
</dbReference>
<evidence type="ECO:0000256" key="4">
    <source>
        <dbReference type="ARBA" id="ARBA00022679"/>
    </source>
</evidence>
<evidence type="ECO:0000256" key="9">
    <source>
        <dbReference type="ARBA" id="ARBA00022989"/>
    </source>
</evidence>
<dbReference type="Pfam" id="PF02485">
    <property type="entry name" value="Branch"/>
    <property type="match status" value="1"/>
</dbReference>
<comment type="subcellular location">
    <subcellularLocation>
        <location evidence="2">Endoplasmic reticulum membrane</location>
        <topology evidence="2">Single-pass type II membrane protein</topology>
    </subcellularLocation>
    <subcellularLocation>
        <location evidence="1">Golgi apparatus membrane</location>
        <topology evidence="1">Single-pass type II membrane protein</topology>
    </subcellularLocation>
</comment>
<name>A0A0R1EY89_9LACO</name>
<evidence type="ECO:0000256" key="3">
    <source>
        <dbReference type="ARBA" id="ARBA00022676"/>
    </source>
</evidence>
<dbReference type="PANTHER" id="PTHR46025">
    <property type="entry name" value="XYLOSYLTRANSFERASE OXT"/>
    <property type="match status" value="1"/>
</dbReference>
<protein>
    <recommendedName>
        <fullName evidence="14">Peptide O-xylosyltransferase</fullName>
    </recommendedName>
</protein>
<accession>A0A0R1EY89</accession>
<dbReference type="GO" id="GO:0046872">
    <property type="term" value="F:metal ion binding"/>
    <property type="evidence" value="ECO:0007669"/>
    <property type="project" value="UniProtKB-KW"/>
</dbReference>
<dbReference type="InterPro" id="IPR003406">
    <property type="entry name" value="Glyco_trans_14"/>
</dbReference>
<evidence type="ECO:0000256" key="1">
    <source>
        <dbReference type="ARBA" id="ARBA00004323"/>
    </source>
</evidence>
<dbReference type="GO" id="GO:0030158">
    <property type="term" value="F:protein xylosyltransferase activity"/>
    <property type="evidence" value="ECO:0007669"/>
    <property type="project" value="InterPro"/>
</dbReference>
<evidence type="ECO:0000256" key="8">
    <source>
        <dbReference type="ARBA" id="ARBA00022968"/>
    </source>
</evidence>
<keyword evidence="6" id="KW-0479">Metal-binding</keyword>
<evidence type="ECO:0000256" key="14">
    <source>
        <dbReference type="ARBA" id="ARBA00042865"/>
    </source>
</evidence>
<dbReference type="PATRIC" id="fig|913848.6.peg.2343"/>
<keyword evidence="13" id="KW-0325">Glycoprotein</keyword>
<keyword evidence="10" id="KW-0333">Golgi apparatus</keyword>
<evidence type="ECO:0000256" key="12">
    <source>
        <dbReference type="ARBA" id="ARBA00023157"/>
    </source>
</evidence>
<proteinExistence type="predicted"/>
<dbReference type="GO" id="GO:0015012">
    <property type="term" value="P:heparan sulfate proteoglycan biosynthetic process"/>
    <property type="evidence" value="ECO:0007669"/>
    <property type="project" value="TreeGrafter"/>
</dbReference>
<keyword evidence="12" id="KW-1015">Disulfide bond</keyword>
<evidence type="ECO:0000256" key="10">
    <source>
        <dbReference type="ARBA" id="ARBA00023034"/>
    </source>
</evidence>
<evidence type="ECO:0000256" key="7">
    <source>
        <dbReference type="ARBA" id="ARBA00022824"/>
    </source>
</evidence>
<evidence type="ECO:0000256" key="6">
    <source>
        <dbReference type="ARBA" id="ARBA00022723"/>
    </source>
</evidence>
<evidence type="ECO:0000313" key="16">
    <source>
        <dbReference type="Proteomes" id="UP000051181"/>
    </source>
</evidence>
<keyword evidence="7" id="KW-0256">Endoplasmic reticulum</keyword>
<keyword evidence="9" id="KW-1133">Transmembrane helix</keyword>
<dbReference type="GO" id="GO:0016020">
    <property type="term" value="C:membrane"/>
    <property type="evidence" value="ECO:0007669"/>
    <property type="project" value="InterPro"/>
</dbReference>
<sequence>MYSWSFLIIKARLQYYLLPSLVVFKRNIYCRNDILIFIWVRLIGGKFMHAYLIIADRNFDQLKTLLRTLDDERNDIYLLIDAKSHFQDQSLLTSVIKKSRIILVDPIKIFWGSFSQIRAELSLFKAAAPKKYEYYHLLSGLDLPLQSQDKIHAFFEQNAGKEFLTFSDKSIAEKNKINDRLDVHLFPDISSRTFKSRIGKKLYRLYRKFEHIFEHLFKIGLNKLDCPLGYGSQWVSIDHSLVEFILSKEGWINMNFKSAILCDEVFIHTLVINSKFKDRVYAIKGVLDHPEDVQGNLRYINWWDGNPHTWTIKDWPTLESVSQGNYFFSRKFDELVDKEIIEKVIQSL</sequence>
<evidence type="ECO:0000256" key="2">
    <source>
        <dbReference type="ARBA" id="ARBA00004648"/>
    </source>
</evidence>
<dbReference type="AlphaFoldDB" id="A0A0R1EY89"/>
<dbReference type="EMBL" id="AZCN01000077">
    <property type="protein sequence ID" value="KRK14540.1"/>
    <property type="molecule type" value="Genomic_DNA"/>
</dbReference>
<evidence type="ECO:0000256" key="11">
    <source>
        <dbReference type="ARBA" id="ARBA00023136"/>
    </source>
</evidence>
<comment type="caution">
    <text evidence="15">The sequence shown here is derived from an EMBL/GenBank/DDBJ whole genome shotgun (WGS) entry which is preliminary data.</text>
</comment>
<dbReference type="PANTHER" id="PTHR46025:SF3">
    <property type="entry name" value="XYLOSYLTRANSFERASE OXT"/>
    <property type="match status" value="1"/>
</dbReference>
<dbReference type="InterPro" id="IPR043538">
    <property type="entry name" value="XYLT"/>
</dbReference>
<keyword evidence="5" id="KW-0812">Transmembrane</keyword>
<dbReference type="GO" id="GO:0050650">
    <property type="term" value="P:chondroitin sulfate proteoglycan biosynthetic process"/>
    <property type="evidence" value="ECO:0007669"/>
    <property type="project" value="TreeGrafter"/>
</dbReference>
<gene>
    <name evidence="15" type="ORF">FD22_GL002296</name>
</gene>
<keyword evidence="11" id="KW-0472">Membrane</keyword>
<keyword evidence="3" id="KW-0328">Glycosyltransferase</keyword>
<organism evidence="15 16">
    <name type="scientific">Loigolactobacillus coryniformis subsp. coryniformis KCTC 3167 = DSM 20001</name>
    <dbReference type="NCBI Taxonomy" id="913848"/>
    <lineage>
        <taxon>Bacteria</taxon>
        <taxon>Bacillati</taxon>
        <taxon>Bacillota</taxon>
        <taxon>Bacilli</taxon>
        <taxon>Lactobacillales</taxon>
        <taxon>Lactobacillaceae</taxon>
        <taxon>Loigolactobacillus</taxon>
    </lineage>
</organism>
<keyword evidence="4" id="KW-0808">Transferase</keyword>